<protein>
    <submittedName>
        <fullName evidence="1">Catechol oxidase</fullName>
        <ecNumber evidence="1">1.10.3.1</ecNumber>
    </submittedName>
</protein>
<reference evidence="1 2" key="1">
    <citation type="submission" date="2024-06" db="EMBL/GenBank/DDBJ databases">
        <title>A chromosome level genome sequence of Diviner's sage (Salvia divinorum).</title>
        <authorList>
            <person name="Ford S.A."/>
            <person name="Ro D.-K."/>
            <person name="Ness R.W."/>
            <person name="Phillips M.A."/>
        </authorList>
    </citation>
    <scope>NUCLEOTIDE SEQUENCE [LARGE SCALE GENOMIC DNA]</scope>
    <source>
        <strain evidence="1">SAF-2024a</strain>
        <tissue evidence="1">Leaf</tissue>
    </source>
</reference>
<sequence>MASLQSSCLVLSTNHKSPSTAARRFHVSCSGGGGVDRRDLLLGLGGLYGATAANLNARAEPTQPPDMKACGVPDVGGVPIPNSKFTSNFVGISSPTLSLCTSTLF</sequence>
<keyword evidence="2" id="KW-1185">Reference proteome</keyword>
<dbReference type="EC" id="1.10.3.1" evidence="1"/>
<proteinExistence type="predicted"/>
<dbReference type="EMBL" id="JBEAFC010000011">
    <property type="protein sequence ID" value="KAL1537635.1"/>
    <property type="molecule type" value="Genomic_DNA"/>
</dbReference>
<evidence type="ECO:0000313" key="1">
    <source>
        <dbReference type="EMBL" id="KAL1537635.1"/>
    </source>
</evidence>
<evidence type="ECO:0000313" key="2">
    <source>
        <dbReference type="Proteomes" id="UP001567538"/>
    </source>
</evidence>
<comment type="caution">
    <text evidence="1">The sequence shown here is derived from an EMBL/GenBank/DDBJ whole genome shotgun (WGS) entry which is preliminary data.</text>
</comment>
<organism evidence="1 2">
    <name type="scientific">Salvia divinorum</name>
    <name type="common">Maria pastora</name>
    <name type="synonym">Diviner's sage</name>
    <dbReference type="NCBI Taxonomy" id="28513"/>
    <lineage>
        <taxon>Eukaryota</taxon>
        <taxon>Viridiplantae</taxon>
        <taxon>Streptophyta</taxon>
        <taxon>Embryophyta</taxon>
        <taxon>Tracheophyta</taxon>
        <taxon>Spermatophyta</taxon>
        <taxon>Magnoliopsida</taxon>
        <taxon>eudicotyledons</taxon>
        <taxon>Gunneridae</taxon>
        <taxon>Pentapetalae</taxon>
        <taxon>asterids</taxon>
        <taxon>lamiids</taxon>
        <taxon>Lamiales</taxon>
        <taxon>Lamiaceae</taxon>
        <taxon>Nepetoideae</taxon>
        <taxon>Mentheae</taxon>
        <taxon>Salviinae</taxon>
        <taxon>Salvia</taxon>
        <taxon>Salvia subgen. Calosphace</taxon>
    </lineage>
</organism>
<gene>
    <name evidence="1" type="ORF">AAHA92_30124</name>
</gene>
<dbReference type="Proteomes" id="UP001567538">
    <property type="component" value="Unassembled WGS sequence"/>
</dbReference>
<keyword evidence="1" id="KW-0560">Oxidoreductase</keyword>
<dbReference type="AlphaFoldDB" id="A0ABD1G1K3"/>
<accession>A0ABD1G1K3</accession>
<dbReference type="GO" id="GO:0004097">
    <property type="term" value="F:catechol oxidase activity"/>
    <property type="evidence" value="ECO:0007669"/>
    <property type="project" value="UniProtKB-EC"/>
</dbReference>
<name>A0ABD1G1K3_SALDI</name>